<reference evidence="1 3" key="1">
    <citation type="journal article" date="2017" name="Nature">
        <title>The sunflower genome provides insights into oil metabolism, flowering and Asterid evolution.</title>
        <authorList>
            <person name="Badouin H."/>
            <person name="Gouzy J."/>
            <person name="Grassa C.J."/>
            <person name="Murat F."/>
            <person name="Staton S.E."/>
            <person name="Cottret L."/>
            <person name="Lelandais-Briere C."/>
            <person name="Owens G.L."/>
            <person name="Carrere S."/>
            <person name="Mayjonade B."/>
            <person name="Legrand L."/>
            <person name="Gill N."/>
            <person name="Kane N.C."/>
            <person name="Bowers J.E."/>
            <person name="Hubner S."/>
            <person name="Bellec A."/>
            <person name="Berard A."/>
            <person name="Berges H."/>
            <person name="Blanchet N."/>
            <person name="Boniface M.C."/>
            <person name="Brunel D."/>
            <person name="Catrice O."/>
            <person name="Chaidir N."/>
            <person name="Claudel C."/>
            <person name="Donnadieu C."/>
            <person name="Faraut T."/>
            <person name="Fievet G."/>
            <person name="Helmstetter N."/>
            <person name="King M."/>
            <person name="Knapp S.J."/>
            <person name="Lai Z."/>
            <person name="Le Paslier M.C."/>
            <person name="Lippi Y."/>
            <person name="Lorenzon L."/>
            <person name="Mandel J.R."/>
            <person name="Marage G."/>
            <person name="Marchand G."/>
            <person name="Marquand E."/>
            <person name="Bret-Mestries E."/>
            <person name="Morien E."/>
            <person name="Nambeesan S."/>
            <person name="Nguyen T."/>
            <person name="Pegot-Espagnet P."/>
            <person name="Pouilly N."/>
            <person name="Raftis F."/>
            <person name="Sallet E."/>
            <person name="Schiex T."/>
            <person name="Thomas J."/>
            <person name="Vandecasteele C."/>
            <person name="Vares D."/>
            <person name="Vear F."/>
            <person name="Vautrin S."/>
            <person name="Crespi M."/>
            <person name="Mangin B."/>
            <person name="Burke J.M."/>
            <person name="Salse J."/>
            <person name="Munos S."/>
            <person name="Vincourt P."/>
            <person name="Rieseberg L.H."/>
            <person name="Langlade N.B."/>
        </authorList>
    </citation>
    <scope>NUCLEOTIDE SEQUENCE [LARGE SCALE GENOMIC DNA]</scope>
    <source>
        <strain evidence="3">cv. SF193</strain>
        <tissue evidence="1">Leaves</tissue>
    </source>
</reference>
<evidence type="ECO:0000313" key="3">
    <source>
        <dbReference type="Proteomes" id="UP000215914"/>
    </source>
</evidence>
<dbReference type="EMBL" id="CM007903">
    <property type="protein sequence ID" value="OTF97727.1"/>
    <property type="molecule type" value="Genomic_DNA"/>
</dbReference>
<proteinExistence type="predicted"/>
<keyword evidence="3" id="KW-1185">Reference proteome</keyword>
<protein>
    <submittedName>
        <fullName evidence="2">Uncharacterized protein</fullName>
    </submittedName>
</protein>
<organism evidence="2 3">
    <name type="scientific">Helianthus annuus</name>
    <name type="common">Common sunflower</name>
    <dbReference type="NCBI Taxonomy" id="4232"/>
    <lineage>
        <taxon>Eukaryota</taxon>
        <taxon>Viridiplantae</taxon>
        <taxon>Streptophyta</taxon>
        <taxon>Embryophyta</taxon>
        <taxon>Tracheophyta</taxon>
        <taxon>Spermatophyta</taxon>
        <taxon>Magnoliopsida</taxon>
        <taxon>eudicotyledons</taxon>
        <taxon>Gunneridae</taxon>
        <taxon>Pentapetalae</taxon>
        <taxon>asterids</taxon>
        <taxon>campanulids</taxon>
        <taxon>Asterales</taxon>
        <taxon>Asteraceae</taxon>
        <taxon>Asteroideae</taxon>
        <taxon>Heliantheae alliance</taxon>
        <taxon>Heliantheae</taxon>
        <taxon>Helianthus</taxon>
    </lineage>
</organism>
<reference evidence="2" key="2">
    <citation type="submission" date="2017-02" db="EMBL/GenBank/DDBJ databases">
        <title>Sunflower complete genome.</title>
        <authorList>
            <person name="Langlade N."/>
            <person name="Munos S."/>
        </authorList>
    </citation>
    <scope>NUCLEOTIDE SEQUENCE [LARGE SCALE GENOMIC DNA]</scope>
    <source>
        <tissue evidence="2">Leaves</tissue>
    </source>
</reference>
<gene>
    <name evidence="2" type="ORF">HannXRQ_Chr14g0437801</name>
    <name evidence="1" type="ORF">HanXRQr2_Chr14g0638111</name>
</gene>
<dbReference type="AlphaFoldDB" id="A0A251SFX5"/>
<sequence>MLRFLIDSCFNCSIDSLCVQRLLRLPLYNLRLPLYNRTPVVSISQTKSNPEFEIPVLTFRRSGDKDVTISGTSKRR</sequence>
<evidence type="ECO:0000313" key="1">
    <source>
        <dbReference type="EMBL" id="KAF5768586.1"/>
    </source>
</evidence>
<dbReference type="InParanoid" id="A0A251SFX5"/>
<dbReference type="Proteomes" id="UP000215914">
    <property type="component" value="Chromosome 14"/>
</dbReference>
<dbReference type="Gramene" id="mRNA:HanXRQr2_Chr14g0638111">
    <property type="protein sequence ID" value="CDS:HanXRQr2_Chr14g0638111.1"/>
    <property type="gene ID" value="HanXRQr2_Chr14g0638111"/>
</dbReference>
<reference evidence="1" key="3">
    <citation type="submission" date="2020-06" db="EMBL/GenBank/DDBJ databases">
        <title>Helianthus annuus Genome sequencing and assembly Release 2.</title>
        <authorList>
            <person name="Gouzy J."/>
            <person name="Langlade N."/>
            <person name="Munos S."/>
        </authorList>
    </citation>
    <scope>NUCLEOTIDE SEQUENCE</scope>
    <source>
        <tissue evidence="1">Leaves</tissue>
    </source>
</reference>
<dbReference type="EMBL" id="MNCJ02000329">
    <property type="protein sequence ID" value="KAF5768586.1"/>
    <property type="molecule type" value="Genomic_DNA"/>
</dbReference>
<accession>A0A251SFX5</accession>
<name>A0A251SFX5_HELAN</name>
<evidence type="ECO:0000313" key="2">
    <source>
        <dbReference type="EMBL" id="OTF97727.1"/>
    </source>
</evidence>